<dbReference type="SMART" id="SM00248">
    <property type="entry name" value="ANK"/>
    <property type="match status" value="3"/>
</dbReference>
<dbReference type="PROSITE" id="PS50088">
    <property type="entry name" value="ANK_REPEAT"/>
    <property type="match status" value="3"/>
</dbReference>
<evidence type="ECO:0000256" key="3">
    <source>
        <dbReference type="ARBA" id="ARBA00022737"/>
    </source>
</evidence>
<dbReference type="Gene3D" id="1.25.40.20">
    <property type="entry name" value="Ankyrin repeat-containing domain"/>
    <property type="match status" value="1"/>
</dbReference>
<evidence type="ECO:0000256" key="1">
    <source>
        <dbReference type="ARBA" id="ARBA00004123"/>
    </source>
</evidence>
<feature type="region of interest" description="Disordered" evidence="7">
    <location>
        <begin position="1483"/>
        <end position="1541"/>
    </location>
</feature>
<dbReference type="InterPro" id="IPR019734">
    <property type="entry name" value="TPR_rpt"/>
</dbReference>
<feature type="region of interest" description="Disordered" evidence="7">
    <location>
        <begin position="811"/>
        <end position="842"/>
    </location>
</feature>
<feature type="compositionally biased region" description="Polar residues" evidence="7">
    <location>
        <begin position="936"/>
        <end position="946"/>
    </location>
</feature>
<evidence type="ECO:0008006" key="10">
    <source>
        <dbReference type="Google" id="ProtNLM"/>
    </source>
</evidence>
<feature type="compositionally biased region" description="Low complexity" evidence="7">
    <location>
        <begin position="831"/>
        <end position="842"/>
    </location>
</feature>
<feature type="repeat" description="TPR" evidence="6">
    <location>
        <begin position="162"/>
        <end position="195"/>
    </location>
</feature>
<evidence type="ECO:0000313" key="8">
    <source>
        <dbReference type="EMBL" id="KAL0872127.1"/>
    </source>
</evidence>
<feature type="repeat" description="ANK" evidence="5">
    <location>
        <begin position="528"/>
        <end position="560"/>
    </location>
</feature>
<organism evidence="8 9">
    <name type="scientific">Loxostege sticticalis</name>
    <name type="common">Beet webworm moth</name>
    <dbReference type="NCBI Taxonomy" id="481309"/>
    <lineage>
        <taxon>Eukaryota</taxon>
        <taxon>Metazoa</taxon>
        <taxon>Ecdysozoa</taxon>
        <taxon>Arthropoda</taxon>
        <taxon>Hexapoda</taxon>
        <taxon>Insecta</taxon>
        <taxon>Pterygota</taxon>
        <taxon>Neoptera</taxon>
        <taxon>Endopterygota</taxon>
        <taxon>Lepidoptera</taxon>
        <taxon>Glossata</taxon>
        <taxon>Ditrysia</taxon>
        <taxon>Pyraloidea</taxon>
        <taxon>Crambidae</taxon>
        <taxon>Pyraustinae</taxon>
        <taxon>Loxostege</taxon>
    </lineage>
</organism>
<feature type="compositionally biased region" description="Acidic residues" evidence="7">
    <location>
        <begin position="737"/>
        <end position="747"/>
    </location>
</feature>
<dbReference type="InterPro" id="IPR011990">
    <property type="entry name" value="TPR-like_helical_dom_sf"/>
</dbReference>
<sequence>MEERLVKRKEKALKNVSRREVSTILKACNDLATYYHKHKRYKDALIEFEQQAKLCEENGLRMRWANCNRMIGQMYFEMAQFDKALEYVQCHLTVAKEHKNPIEELNAMETLGRIHLLQGQSPSNEEARTSLIAAQEAFMKSLDLCKICMGKITQRKLMDIHARLLLNIGDVQDHLGNFEKAIECIKKAMTICSKEASYEVLHNCYTTEADLHSKKKDYAKALRCLDEALKVASRLKDMVLETCETLKFKADILCKMSEYQNAKQVLLKAWKMKTPDEDARQSIETKLKIVVAMCETQDLLISSDPTDHVTLKKLYEKLGDGACRLNNYAGAVEYYTKALAQAELAGDHGKTLAPIYVSLYQTYKDMGCYEEALDYCNKEFEVIKDVPKEAFTTLNNIAEVLFLAKKPYHQVEKACLDARNAAKKCKKIKYEIRVLKRFLKYQKKYGETDNMRGIKAELQTLGYDNFDNLESSEGESSVGGGDADTTHIGDDVRLEELSYLSNTNEERGPVMRETRREAKKYTVKRNPKGETKLHCACIKGNKQLVETLLAAGHPVNVRDNAGWSPLHEACIHGRLEVASILINSGANVNDMGGINCSGITPLYDAATNGRLEVMELLLEKGAIPNLKTDFGETPLQALQNWRAGRELSEDKDTLYKYICNTINCFIENIDSVDHSTTSKTPVKPTNDMSLPSTSKMSNIIPKFYSPMRENIIFEESVDYDEITDLQNNENPTSGDTESSDDLSEFPEVELNTSRVTSVTPNEDDACLDSNLGGNKQNNKRKLSDPIAVVTKKPLLENQNVENINNINESLSENKIDTKRNKSQSKDNVHASGNSSESQNNQNFSPKIISVESLANTNVCPVMSDKTMADSSTALDDTNYKFRNSMRLRYKRQSMIILDDESRNTDDEASSESDKEVSRKINQRRISTRRSSEITNLDLNMVQNNIGSDEEISRKDNSRRKRKSSRHLSSVNTSNHCISTDQNSNGIEDISRKENRRQTPRRKSSRLLSSDITDDVRQNNSENDEEISRKDISRFTRKSSRLLSSDITDDVRQNNSGNDEEISRKDNSRPRSPRLLSLDITNMRQNNSGTDDERGTDEDISRKDNSRPTRRSPRHLSSENTSNCLSTDQNNSGVEDFSRKETRPQTPTRKSSEMTNQDLNMEENNDNTNSGFNTDQNNSGVEDISRKETLPQTPTRKSSEITNQDLNMEENNENTNNSFNTDQNNSGVEDISRKETLPQTPTRKSSEMTNQDLNMEENNDNTNNSFNTDQNNSGVEDISRKETLPQTPTRKSSEITNQDLNMEENNDNTNNSFKTDQNNSRVEDISRKENRRPTPSSRLLSSDVMTVVTVDGLNIVQNMDSSTKQLVDGDQPLNSVQHLEKGPPVHTQIVLPAAVKVHIEDKVLLISLKLDTINELPISWLVEEVKSRYYKLTGVRPVFTLMTSDGAILSEDDPLSLVLASPELTTSPSEERYLDGMRDSITVKPESNAHSQSSQPTSRPEAVLTEPRVTSTDNSPANVSERMTSPSQLPGPSSSTDLQDFIPSTSISDTEKELDDDILQLLGDAPKTESPRGPPINKHVANIWSNILAKGLKTEDKVQIMDLYSVPENCALLLAPTLNPEVKSAVRDDIVEHDSWLMRQQKQIGTAISALGLAVNSLIANKTSEHKILLKPISDACRLLCDIHFHDTEIRRNRVIGSISTEAIKDSLVNLARSENLLFGGNVMEKKD</sequence>
<feature type="compositionally biased region" description="Basic residues" evidence="7">
    <location>
        <begin position="956"/>
        <end position="965"/>
    </location>
</feature>
<dbReference type="Proteomes" id="UP001549920">
    <property type="component" value="Unassembled WGS sequence"/>
</dbReference>
<dbReference type="PANTHER" id="PTHR46358:SF1">
    <property type="entry name" value="TONSOKU-LIKE PROTEIN"/>
    <property type="match status" value="1"/>
</dbReference>
<evidence type="ECO:0000256" key="7">
    <source>
        <dbReference type="SAM" id="MobiDB-lite"/>
    </source>
</evidence>
<feature type="compositionally biased region" description="Polar residues" evidence="7">
    <location>
        <begin position="1507"/>
        <end position="1541"/>
    </location>
</feature>
<proteinExistence type="predicted"/>
<feature type="region of interest" description="Disordered" evidence="7">
    <location>
        <begin position="900"/>
        <end position="1027"/>
    </location>
</feature>
<feature type="compositionally biased region" description="Polar residues" evidence="7">
    <location>
        <begin position="1078"/>
        <end position="1088"/>
    </location>
</feature>
<feature type="region of interest" description="Disordered" evidence="7">
    <location>
        <begin position="1045"/>
        <end position="1339"/>
    </location>
</feature>
<dbReference type="InterPro" id="IPR036770">
    <property type="entry name" value="Ankyrin_rpt-contain_sf"/>
</dbReference>
<dbReference type="Pfam" id="PF00023">
    <property type="entry name" value="Ank"/>
    <property type="match status" value="1"/>
</dbReference>
<dbReference type="InterPro" id="IPR002110">
    <property type="entry name" value="Ankyrin_rpt"/>
</dbReference>
<dbReference type="EMBL" id="JBEUOH010000016">
    <property type="protein sequence ID" value="KAL0872127.1"/>
    <property type="molecule type" value="Genomic_DNA"/>
</dbReference>
<evidence type="ECO:0000256" key="6">
    <source>
        <dbReference type="PROSITE-ProRule" id="PRU00339"/>
    </source>
</evidence>
<dbReference type="SUPFAM" id="SSF48403">
    <property type="entry name" value="Ankyrin repeat"/>
    <property type="match status" value="1"/>
</dbReference>
<evidence type="ECO:0000313" key="9">
    <source>
        <dbReference type="Proteomes" id="UP001549920"/>
    </source>
</evidence>
<feature type="compositionally biased region" description="Polar residues" evidence="7">
    <location>
        <begin position="1487"/>
        <end position="1497"/>
    </location>
</feature>
<dbReference type="Pfam" id="PF13424">
    <property type="entry name" value="TPR_12"/>
    <property type="match status" value="1"/>
</dbReference>
<feature type="compositionally biased region" description="Polar residues" evidence="7">
    <location>
        <begin position="1143"/>
        <end position="1158"/>
    </location>
</feature>
<feature type="compositionally biased region" description="Polar residues" evidence="7">
    <location>
        <begin position="1283"/>
        <end position="1299"/>
    </location>
</feature>
<dbReference type="SMART" id="SM00028">
    <property type="entry name" value="TPR"/>
    <property type="match status" value="7"/>
</dbReference>
<evidence type="ECO:0000256" key="2">
    <source>
        <dbReference type="ARBA" id="ARBA00022614"/>
    </source>
</evidence>
<feature type="compositionally biased region" description="Basic and acidic residues" evidence="7">
    <location>
        <begin position="900"/>
        <end position="918"/>
    </location>
</feature>
<name>A0ABR3HP72_LOXSC</name>
<keyword evidence="6" id="KW-0802">TPR repeat</keyword>
<feature type="compositionally biased region" description="Low complexity" evidence="7">
    <location>
        <begin position="1212"/>
        <end position="1224"/>
    </location>
</feature>
<feature type="repeat" description="ANK" evidence="5">
    <location>
        <begin position="561"/>
        <end position="593"/>
    </location>
</feature>
<feature type="compositionally biased region" description="Polar residues" evidence="7">
    <location>
        <begin position="1189"/>
        <end position="1205"/>
    </location>
</feature>
<feature type="compositionally biased region" description="Polar residues" evidence="7">
    <location>
        <begin position="1236"/>
        <end position="1252"/>
    </location>
</feature>
<feature type="compositionally biased region" description="Polar residues" evidence="7">
    <location>
        <begin position="750"/>
        <end position="760"/>
    </location>
</feature>
<dbReference type="PROSITE" id="PS50297">
    <property type="entry name" value="ANK_REP_REGION"/>
    <property type="match status" value="3"/>
</dbReference>
<feature type="compositionally biased region" description="Basic and acidic residues" evidence="7">
    <location>
        <begin position="1320"/>
        <end position="1331"/>
    </location>
</feature>
<feature type="compositionally biased region" description="Low complexity" evidence="7">
    <location>
        <begin position="1259"/>
        <end position="1272"/>
    </location>
</feature>
<feature type="compositionally biased region" description="Basic and acidic residues" evidence="7">
    <location>
        <begin position="811"/>
        <end position="828"/>
    </location>
</feature>
<keyword evidence="4" id="KW-0539">Nucleus</keyword>
<dbReference type="PROSITE" id="PS50005">
    <property type="entry name" value="TPR"/>
    <property type="match status" value="1"/>
</dbReference>
<feature type="compositionally biased region" description="Polar residues" evidence="7">
    <location>
        <begin position="1117"/>
        <end position="1132"/>
    </location>
</feature>
<feature type="repeat" description="ANK" evidence="5">
    <location>
        <begin position="597"/>
        <end position="629"/>
    </location>
</feature>
<keyword evidence="3" id="KW-0677">Repeat</keyword>
<evidence type="ECO:0000256" key="5">
    <source>
        <dbReference type="PROSITE-ProRule" id="PRU00023"/>
    </source>
</evidence>
<feature type="compositionally biased region" description="Polar residues" evidence="7">
    <location>
        <begin position="1165"/>
        <end position="1179"/>
    </location>
</feature>
<keyword evidence="2" id="KW-0433">Leucine-rich repeat</keyword>
<feature type="compositionally biased region" description="Polar residues" evidence="7">
    <location>
        <begin position="970"/>
        <end position="985"/>
    </location>
</feature>
<comment type="subcellular location">
    <subcellularLocation>
        <location evidence="1">Nucleus</location>
    </subcellularLocation>
</comment>
<keyword evidence="5" id="KW-0040">ANK repeat</keyword>
<evidence type="ECO:0000256" key="4">
    <source>
        <dbReference type="ARBA" id="ARBA00023242"/>
    </source>
</evidence>
<dbReference type="Pfam" id="PF12796">
    <property type="entry name" value="Ank_2"/>
    <property type="match status" value="1"/>
</dbReference>
<gene>
    <name evidence="8" type="ORF">ABMA27_004547</name>
</gene>
<feature type="compositionally biased region" description="Polar residues" evidence="7">
    <location>
        <begin position="724"/>
        <end position="736"/>
    </location>
</feature>
<protein>
    <recommendedName>
        <fullName evidence="10">Tonsoku-like protein</fullName>
    </recommendedName>
</protein>
<dbReference type="Gene3D" id="1.25.40.10">
    <property type="entry name" value="Tetratricopeptide repeat domain"/>
    <property type="match status" value="2"/>
</dbReference>
<feature type="region of interest" description="Disordered" evidence="7">
    <location>
        <begin position="724"/>
        <end position="784"/>
    </location>
</feature>
<feature type="compositionally biased region" description="Basic and acidic residues" evidence="7">
    <location>
        <begin position="1090"/>
        <end position="1106"/>
    </location>
</feature>
<keyword evidence="9" id="KW-1185">Reference proteome</keyword>
<reference evidence="8 9" key="1">
    <citation type="submission" date="2024-06" db="EMBL/GenBank/DDBJ databases">
        <title>A chromosome-level genome assembly of beet webworm, Loxostege sticticalis.</title>
        <authorList>
            <person name="Zhang Y."/>
        </authorList>
    </citation>
    <scope>NUCLEOTIDE SEQUENCE [LARGE SCALE GENOMIC DNA]</scope>
    <source>
        <strain evidence="8">AQ026</strain>
        <tissue evidence="8">Whole body</tissue>
    </source>
</reference>
<dbReference type="PANTHER" id="PTHR46358">
    <property type="entry name" value="TONSOKU-LIKE PROTEIN"/>
    <property type="match status" value="1"/>
</dbReference>
<dbReference type="SUPFAM" id="SSF48452">
    <property type="entry name" value="TPR-like"/>
    <property type="match status" value="3"/>
</dbReference>
<comment type="caution">
    <text evidence="8">The sequence shown here is derived from an EMBL/GenBank/DDBJ whole genome shotgun (WGS) entry which is preliminary data.</text>
</comment>
<accession>A0ABR3HP72</accession>
<dbReference type="InterPro" id="IPR052311">
    <property type="entry name" value="MMS22L-TONSL_complex_comp"/>
</dbReference>